<protein>
    <recommendedName>
        <fullName evidence="4">Large ribosomal subunit protein uL30m</fullName>
    </recommendedName>
</protein>
<dbReference type="InterPro" id="IPR036919">
    <property type="entry name" value="Ribo_uL30_ferredoxin-like_sf"/>
</dbReference>
<feature type="region of interest" description="Disordered" evidence="5">
    <location>
        <begin position="43"/>
        <end position="72"/>
    </location>
</feature>
<reference evidence="7" key="3">
    <citation type="submission" date="2020-10" db="EMBL/GenBank/DDBJ databases">
        <authorList>
            <person name="Sedaghatjoo S."/>
        </authorList>
    </citation>
    <scope>NUCLEOTIDE SEQUENCE</scope>
    <source>
        <strain evidence="7">AZH3</strain>
    </source>
</reference>
<dbReference type="AlphaFoldDB" id="A0A177VFI6"/>
<dbReference type="Proteomes" id="UP000836402">
    <property type="component" value="Unassembled WGS sequence"/>
</dbReference>
<dbReference type="InterPro" id="IPR005996">
    <property type="entry name" value="Ribosomal_uL30_bac-type"/>
</dbReference>
<evidence type="ECO:0000256" key="2">
    <source>
        <dbReference type="ARBA" id="ARBA00022980"/>
    </source>
</evidence>
<dbReference type="InterPro" id="IPR016082">
    <property type="entry name" value="Ribosomal_uL30_ferredoxin-like"/>
</dbReference>
<dbReference type="GO" id="GO:0003735">
    <property type="term" value="F:structural constituent of ribosome"/>
    <property type="evidence" value="ECO:0007669"/>
    <property type="project" value="InterPro"/>
</dbReference>
<dbReference type="SUPFAM" id="SSF55129">
    <property type="entry name" value="Ribosomal protein L30p/L7e"/>
    <property type="match status" value="1"/>
</dbReference>
<evidence type="ECO:0000256" key="3">
    <source>
        <dbReference type="ARBA" id="ARBA00023274"/>
    </source>
</evidence>
<evidence type="ECO:0000313" key="8">
    <source>
        <dbReference type="EMBL" id="KAE8260601.1"/>
    </source>
</evidence>
<accession>A0A177VFI6</accession>
<dbReference type="PANTHER" id="PTHR15892">
    <property type="entry name" value="MITOCHONDRIAL RIBOSOMAL PROTEIN L30"/>
    <property type="match status" value="1"/>
</dbReference>
<sequence length="226" mass="24091">MMASTSSHLARYTTGRLSAAPSLLSKGLQCECGRAAQPYSTASTSTLGENAAPSSSTTTATSSSSPYERTPTTHYRITLRRSAIGLPEHRTLVLESLGLKKRLSSVYMRQDPTAAGKILKIKELVAVQNVRRASESEARWVKEKWEDRMRTGLHVNALAALAGAADVSAAAAGAVVEKGQGEEEDNDVWIDENGFVVDAGRTGKQAPRGYRVVGNVLDGSADQISL</sequence>
<reference evidence="8" key="1">
    <citation type="submission" date="2016-04" db="EMBL/GenBank/DDBJ databases">
        <authorList>
            <person name="Nguyen H.D."/>
            <person name="Kesanakurti P."/>
            <person name="Cullis J."/>
            <person name="Levesque C.A."/>
            <person name="Hambleton S."/>
        </authorList>
    </citation>
    <scope>NUCLEOTIDE SEQUENCE</scope>
    <source>
        <strain evidence="8">DAOMC 238032</strain>
    </source>
</reference>
<dbReference type="Gene3D" id="3.30.1390.20">
    <property type="entry name" value="Ribosomal protein L30, ferredoxin-like fold domain"/>
    <property type="match status" value="1"/>
</dbReference>
<evidence type="ECO:0000313" key="7">
    <source>
        <dbReference type="EMBL" id="CAD6900101.1"/>
    </source>
</evidence>
<organism evidence="8 9">
    <name type="scientific">Tilletia caries</name>
    <name type="common">wheat bunt fungus</name>
    <dbReference type="NCBI Taxonomy" id="13290"/>
    <lineage>
        <taxon>Eukaryota</taxon>
        <taxon>Fungi</taxon>
        <taxon>Dikarya</taxon>
        <taxon>Basidiomycota</taxon>
        <taxon>Ustilaginomycotina</taxon>
        <taxon>Exobasidiomycetes</taxon>
        <taxon>Tilletiales</taxon>
        <taxon>Tilletiaceae</taxon>
        <taxon>Tilletia</taxon>
    </lineage>
</organism>
<keyword evidence="2" id="KW-0689">Ribosomal protein</keyword>
<proteinExistence type="inferred from homology"/>
<evidence type="ECO:0000313" key="9">
    <source>
        <dbReference type="Proteomes" id="UP000077671"/>
    </source>
</evidence>
<feature type="compositionally biased region" description="Low complexity" evidence="5">
    <location>
        <begin position="51"/>
        <end position="66"/>
    </location>
</feature>
<evidence type="ECO:0000256" key="4">
    <source>
        <dbReference type="ARBA" id="ARBA00035281"/>
    </source>
</evidence>
<dbReference type="EMBL" id="LWDD02000457">
    <property type="protein sequence ID" value="KAE8260601.1"/>
    <property type="molecule type" value="Genomic_DNA"/>
</dbReference>
<name>A0A177VFI6_9BASI</name>
<dbReference type="Pfam" id="PF00327">
    <property type="entry name" value="Ribosomal_L30"/>
    <property type="match status" value="1"/>
</dbReference>
<evidence type="ECO:0000259" key="6">
    <source>
        <dbReference type="Pfam" id="PF00327"/>
    </source>
</evidence>
<dbReference type="EMBL" id="CAJHJG010000263">
    <property type="protein sequence ID" value="CAD6900101.1"/>
    <property type="molecule type" value="Genomic_DNA"/>
</dbReference>
<reference evidence="8" key="2">
    <citation type="journal article" date="2019" name="IMA Fungus">
        <title>Genome sequencing and comparison of five Tilletia species to identify candidate genes for the detection of regulated species infecting wheat.</title>
        <authorList>
            <person name="Nguyen H.D.T."/>
            <person name="Sultana T."/>
            <person name="Kesanakurti P."/>
            <person name="Hambleton S."/>
        </authorList>
    </citation>
    <scope>NUCLEOTIDE SEQUENCE</scope>
    <source>
        <strain evidence="8">DAOMC 238032</strain>
    </source>
</reference>
<comment type="caution">
    <text evidence="8">The sequence shown here is derived from an EMBL/GenBank/DDBJ whole genome shotgun (WGS) entry which is preliminary data.</text>
</comment>
<dbReference type="CDD" id="cd01658">
    <property type="entry name" value="Ribosomal_L30"/>
    <property type="match status" value="1"/>
</dbReference>
<feature type="domain" description="Large ribosomal subunit protein uL30-like ferredoxin-like fold" evidence="6">
    <location>
        <begin position="75"/>
        <end position="125"/>
    </location>
</feature>
<evidence type="ECO:0000256" key="5">
    <source>
        <dbReference type="SAM" id="MobiDB-lite"/>
    </source>
</evidence>
<comment type="similarity">
    <text evidence="1">Belongs to the universal ribosomal protein uL30 family.</text>
</comment>
<dbReference type="GO" id="GO:0005739">
    <property type="term" value="C:mitochondrion"/>
    <property type="evidence" value="ECO:0007669"/>
    <property type="project" value="TreeGrafter"/>
</dbReference>
<dbReference type="Proteomes" id="UP000077671">
    <property type="component" value="Unassembled WGS sequence"/>
</dbReference>
<keyword evidence="10" id="KW-1185">Reference proteome</keyword>
<dbReference type="PANTHER" id="PTHR15892:SF2">
    <property type="entry name" value="LARGE RIBOSOMAL SUBUNIT PROTEIN UL30M"/>
    <property type="match status" value="1"/>
</dbReference>
<dbReference type="GO" id="GO:0015934">
    <property type="term" value="C:large ribosomal subunit"/>
    <property type="evidence" value="ECO:0007669"/>
    <property type="project" value="InterPro"/>
</dbReference>
<evidence type="ECO:0000256" key="1">
    <source>
        <dbReference type="ARBA" id="ARBA00007594"/>
    </source>
</evidence>
<keyword evidence="3" id="KW-0687">Ribonucleoprotein</keyword>
<evidence type="ECO:0000313" key="10">
    <source>
        <dbReference type="Proteomes" id="UP000836402"/>
    </source>
</evidence>
<gene>
    <name evidence="8" type="ORF">A4X03_0g3760</name>
    <name evidence="7" type="ORF">JKIAZH3_G7539</name>
</gene>
<dbReference type="GO" id="GO:0006412">
    <property type="term" value="P:translation"/>
    <property type="evidence" value="ECO:0007669"/>
    <property type="project" value="InterPro"/>
</dbReference>